<dbReference type="PANTHER" id="PTHR12110:SF41">
    <property type="entry name" value="INOSOSE DEHYDRATASE"/>
    <property type="match status" value="1"/>
</dbReference>
<dbReference type="Proteomes" id="UP001595900">
    <property type="component" value="Unassembled WGS sequence"/>
</dbReference>
<evidence type="ECO:0000259" key="2">
    <source>
        <dbReference type="Pfam" id="PF01261"/>
    </source>
</evidence>
<evidence type="ECO:0000256" key="1">
    <source>
        <dbReference type="ARBA" id="ARBA00023277"/>
    </source>
</evidence>
<protein>
    <submittedName>
        <fullName evidence="3">Sugar phosphate isomerase/epimerase family protein</fullName>
    </submittedName>
</protein>
<gene>
    <name evidence="3" type="ORF">ACFOYW_07720</name>
</gene>
<dbReference type="EMBL" id="JBHSCN010000005">
    <property type="protein sequence ID" value="MFC4243259.1"/>
    <property type="molecule type" value="Genomic_DNA"/>
</dbReference>
<organism evidence="3 4">
    <name type="scientific">Gryllotalpicola reticulitermitis</name>
    <dbReference type="NCBI Taxonomy" id="1184153"/>
    <lineage>
        <taxon>Bacteria</taxon>
        <taxon>Bacillati</taxon>
        <taxon>Actinomycetota</taxon>
        <taxon>Actinomycetes</taxon>
        <taxon>Micrococcales</taxon>
        <taxon>Microbacteriaceae</taxon>
        <taxon>Gryllotalpicola</taxon>
    </lineage>
</organism>
<proteinExistence type="predicted"/>
<keyword evidence="3" id="KW-0413">Isomerase</keyword>
<evidence type="ECO:0000313" key="4">
    <source>
        <dbReference type="Proteomes" id="UP001595900"/>
    </source>
</evidence>
<dbReference type="GO" id="GO:0016853">
    <property type="term" value="F:isomerase activity"/>
    <property type="evidence" value="ECO:0007669"/>
    <property type="project" value="UniProtKB-KW"/>
</dbReference>
<keyword evidence="4" id="KW-1185">Reference proteome</keyword>
<accession>A0ABV8Q653</accession>
<reference evidence="4" key="1">
    <citation type="journal article" date="2019" name="Int. J. Syst. Evol. Microbiol.">
        <title>The Global Catalogue of Microorganisms (GCM) 10K type strain sequencing project: providing services to taxonomists for standard genome sequencing and annotation.</title>
        <authorList>
            <consortium name="The Broad Institute Genomics Platform"/>
            <consortium name="The Broad Institute Genome Sequencing Center for Infectious Disease"/>
            <person name="Wu L."/>
            <person name="Ma J."/>
        </authorList>
    </citation>
    <scope>NUCLEOTIDE SEQUENCE [LARGE SCALE GENOMIC DNA]</scope>
    <source>
        <strain evidence="4">CGMCC 1.10363</strain>
    </source>
</reference>
<dbReference type="InterPro" id="IPR013022">
    <property type="entry name" value="Xyl_isomerase-like_TIM-brl"/>
</dbReference>
<dbReference type="SUPFAM" id="SSF51658">
    <property type="entry name" value="Xylose isomerase-like"/>
    <property type="match status" value="1"/>
</dbReference>
<sequence>MPFTRDNWPILAALLPFPVAQNDSPEQWLSVFHEVADAGFDAVDLTDSWVRPGDLDDARLADLRAAYTEAGLRAPAISAIRRSVIDAKNGEDNLAYSHRTLEAAAELGVEVVSFGLHQALTAEQQQQLWFWTVEGHKDPVGDRETWNLAVTRLRELGQHAAQLGIVMTLEMYEDTYLGTGASSVRLVEDIGLQAVGLNPDVGNLVRLHRPIEDWRELLHMVLPYTNYWHVKNYFRDEDPAQGSYVALPAPLELGIINYRAAVKEAISAGFQGMFCTEHYGGDGLSVSATNRDYLRRILPAADGYEASRSRVAQNANDLTNLRVHENES</sequence>
<dbReference type="Gene3D" id="3.20.20.150">
    <property type="entry name" value="Divalent-metal-dependent TIM barrel enzymes"/>
    <property type="match status" value="1"/>
</dbReference>
<evidence type="ECO:0000313" key="3">
    <source>
        <dbReference type="EMBL" id="MFC4243259.1"/>
    </source>
</evidence>
<dbReference type="InterPro" id="IPR036237">
    <property type="entry name" value="Xyl_isomerase-like_sf"/>
</dbReference>
<dbReference type="Pfam" id="PF01261">
    <property type="entry name" value="AP_endonuc_2"/>
    <property type="match status" value="1"/>
</dbReference>
<dbReference type="PANTHER" id="PTHR12110">
    <property type="entry name" value="HYDROXYPYRUVATE ISOMERASE"/>
    <property type="match status" value="1"/>
</dbReference>
<dbReference type="RefSeq" id="WP_390228271.1">
    <property type="nucleotide sequence ID" value="NZ_JBHSCN010000005.1"/>
</dbReference>
<comment type="caution">
    <text evidence="3">The sequence shown here is derived from an EMBL/GenBank/DDBJ whole genome shotgun (WGS) entry which is preliminary data.</text>
</comment>
<keyword evidence="1" id="KW-0119">Carbohydrate metabolism</keyword>
<dbReference type="InterPro" id="IPR050312">
    <property type="entry name" value="IolE/XylAMocC-like"/>
</dbReference>
<name>A0ABV8Q653_9MICO</name>
<feature type="domain" description="Xylose isomerase-like TIM barrel" evidence="2">
    <location>
        <begin position="32"/>
        <end position="283"/>
    </location>
</feature>